<organism evidence="3 4">
    <name type="scientific">Acidovorax delafieldii 2AN</name>
    <dbReference type="NCBI Taxonomy" id="573060"/>
    <lineage>
        <taxon>Bacteria</taxon>
        <taxon>Pseudomonadati</taxon>
        <taxon>Pseudomonadota</taxon>
        <taxon>Betaproteobacteria</taxon>
        <taxon>Burkholderiales</taxon>
        <taxon>Comamonadaceae</taxon>
        <taxon>Acidovorax</taxon>
    </lineage>
</organism>
<dbReference type="PATRIC" id="fig|573060.9.peg.762"/>
<dbReference type="SUPFAM" id="SSF52402">
    <property type="entry name" value="Adenine nucleotide alpha hydrolases-like"/>
    <property type="match status" value="1"/>
</dbReference>
<dbReference type="EMBL" id="ACQT01000311">
    <property type="protein sequence ID" value="EER58255.1"/>
    <property type="molecule type" value="Genomic_DNA"/>
</dbReference>
<accession>C5TB89</accession>
<comment type="caution">
    <text evidence="3">The sequence shown here is derived from an EMBL/GenBank/DDBJ whole genome shotgun (WGS) entry which is preliminary data.</text>
</comment>
<protein>
    <submittedName>
        <fullName evidence="3">UspA domain protein</fullName>
    </submittedName>
</protein>
<proteinExistence type="inferred from homology"/>
<dbReference type="InterPro" id="IPR006016">
    <property type="entry name" value="UspA"/>
</dbReference>
<evidence type="ECO:0000313" key="3">
    <source>
        <dbReference type="EMBL" id="EER58255.1"/>
    </source>
</evidence>
<evidence type="ECO:0000256" key="1">
    <source>
        <dbReference type="ARBA" id="ARBA00008791"/>
    </source>
</evidence>
<gene>
    <name evidence="3" type="ORF">AcdelDRAFT_4169</name>
</gene>
<dbReference type="CDD" id="cd00293">
    <property type="entry name" value="USP-like"/>
    <property type="match status" value="1"/>
</dbReference>
<dbReference type="PANTHER" id="PTHR46268:SF6">
    <property type="entry name" value="UNIVERSAL STRESS PROTEIN UP12"/>
    <property type="match status" value="1"/>
</dbReference>
<dbReference type="Pfam" id="PF00582">
    <property type="entry name" value="Usp"/>
    <property type="match status" value="1"/>
</dbReference>
<evidence type="ECO:0000313" key="4">
    <source>
        <dbReference type="Proteomes" id="UP000003856"/>
    </source>
</evidence>
<reference evidence="3 4" key="1">
    <citation type="submission" date="2009-05" db="EMBL/GenBank/DDBJ databases">
        <title>The draft genome of Acidovorax delafieldii 2AN.</title>
        <authorList>
            <consortium name="US DOE Joint Genome Institute (JGI-PGF)"/>
            <person name="Lucas S."/>
            <person name="Copeland A."/>
            <person name="Lapidus A."/>
            <person name="Glavina del Rio T."/>
            <person name="Tice H."/>
            <person name="Bruce D."/>
            <person name="Goodwin L."/>
            <person name="Pitluck S."/>
            <person name="Larimer F."/>
            <person name="Land M.L."/>
            <person name="Hauser L."/>
            <person name="Shelobolina E.S."/>
            <person name="Picardal F."/>
            <person name="Roden E."/>
            <person name="Emerson D."/>
        </authorList>
    </citation>
    <scope>NUCLEOTIDE SEQUENCE [LARGE SCALE GENOMIC DNA]</scope>
    <source>
        <strain evidence="3 4">2AN</strain>
    </source>
</reference>
<dbReference type="InterPro" id="IPR006015">
    <property type="entry name" value="Universal_stress_UspA"/>
</dbReference>
<comment type="similarity">
    <text evidence="1">Belongs to the universal stress protein A family.</text>
</comment>
<evidence type="ECO:0000259" key="2">
    <source>
        <dbReference type="Pfam" id="PF00582"/>
    </source>
</evidence>
<feature type="domain" description="UspA" evidence="2">
    <location>
        <begin position="2"/>
        <end position="128"/>
    </location>
</feature>
<name>C5TB89_ACIDE</name>
<dbReference type="InterPro" id="IPR014729">
    <property type="entry name" value="Rossmann-like_a/b/a_fold"/>
</dbReference>
<dbReference type="AlphaFoldDB" id="C5TB89"/>
<keyword evidence="4" id="KW-1185">Reference proteome</keyword>
<dbReference type="RefSeq" id="WP_005799922.1">
    <property type="nucleotide sequence ID" value="NZ_ACQT01000311.1"/>
</dbReference>
<dbReference type="PANTHER" id="PTHR46268">
    <property type="entry name" value="STRESS RESPONSE PROTEIN NHAX"/>
    <property type="match status" value="1"/>
</dbReference>
<dbReference type="Gene3D" id="3.40.50.620">
    <property type="entry name" value="HUPs"/>
    <property type="match status" value="1"/>
</dbReference>
<dbReference type="OrthoDB" id="5419113at2"/>
<dbReference type="Proteomes" id="UP000003856">
    <property type="component" value="Unassembled WGS sequence"/>
</dbReference>
<sequence length="130" mass="13784">MTIVVAYVPRPEGHAALDKGIAMAKESGERLVVVNASPGGPHDDTTMIDGSELERLEQRLVDEAVPGEVKQFVRGNSAVNEIYALIEKENASLLIIGLRKRSAVGKLLLGSVAQELLLNVSCPVLAVKAG</sequence>
<dbReference type="PRINTS" id="PR01438">
    <property type="entry name" value="UNVRSLSTRESS"/>
</dbReference>